<accession>A0A370X8G8</accession>
<dbReference type="Proteomes" id="UP000254258">
    <property type="component" value="Unassembled WGS sequence"/>
</dbReference>
<dbReference type="EMBL" id="QRBE01000001">
    <property type="protein sequence ID" value="RDS84525.1"/>
    <property type="molecule type" value="Genomic_DNA"/>
</dbReference>
<proteinExistence type="inferred from homology"/>
<gene>
    <name evidence="5" type="ORF">DWU98_00690</name>
</gene>
<comment type="caution">
    <text evidence="5">The sequence shown here is derived from an EMBL/GenBank/DDBJ whole genome shotgun (WGS) entry which is preliminary data.</text>
</comment>
<keyword evidence="6" id="KW-1185">Reference proteome</keyword>
<dbReference type="AlphaFoldDB" id="A0A370X8G8"/>
<dbReference type="InterPro" id="IPR029044">
    <property type="entry name" value="Nucleotide-diphossugar_trans"/>
</dbReference>
<evidence type="ECO:0000256" key="1">
    <source>
        <dbReference type="ARBA" id="ARBA00006739"/>
    </source>
</evidence>
<dbReference type="GO" id="GO:0016757">
    <property type="term" value="F:glycosyltransferase activity"/>
    <property type="evidence" value="ECO:0007669"/>
    <property type="project" value="UniProtKB-KW"/>
</dbReference>
<comment type="similarity">
    <text evidence="1">Belongs to the glycosyltransferase 2 family.</text>
</comment>
<dbReference type="PANTHER" id="PTHR43179:SF12">
    <property type="entry name" value="GALACTOFURANOSYLTRANSFERASE GLFT2"/>
    <property type="match status" value="1"/>
</dbReference>
<keyword evidence="3 5" id="KW-0808">Transferase</keyword>
<dbReference type="Pfam" id="PF00535">
    <property type="entry name" value="Glycos_transf_2"/>
    <property type="match status" value="1"/>
</dbReference>
<organism evidence="5 6">
    <name type="scientific">Dyella monticola</name>
    <dbReference type="NCBI Taxonomy" id="1927958"/>
    <lineage>
        <taxon>Bacteria</taxon>
        <taxon>Pseudomonadati</taxon>
        <taxon>Pseudomonadota</taxon>
        <taxon>Gammaproteobacteria</taxon>
        <taxon>Lysobacterales</taxon>
        <taxon>Rhodanobacteraceae</taxon>
        <taxon>Dyella</taxon>
    </lineage>
</organism>
<name>A0A370X8G8_9GAMM</name>
<evidence type="ECO:0000313" key="6">
    <source>
        <dbReference type="Proteomes" id="UP000254258"/>
    </source>
</evidence>
<evidence type="ECO:0000259" key="4">
    <source>
        <dbReference type="Pfam" id="PF00535"/>
    </source>
</evidence>
<dbReference type="RefSeq" id="WP_115493559.1">
    <property type="nucleotide sequence ID" value="NZ_QRBE01000001.1"/>
</dbReference>
<dbReference type="InterPro" id="IPR001173">
    <property type="entry name" value="Glyco_trans_2-like"/>
</dbReference>
<keyword evidence="2" id="KW-0328">Glycosyltransferase</keyword>
<dbReference type="PANTHER" id="PTHR43179">
    <property type="entry name" value="RHAMNOSYLTRANSFERASE WBBL"/>
    <property type="match status" value="1"/>
</dbReference>
<feature type="domain" description="Glycosyltransferase 2-like" evidence="4">
    <location>
        <begin position="6"/>
        <end position="163"/>
    </location>
</feature>
<reference evidence="5 6" key="1">
    <citation type="submission" date="2018-07" db="EMBL/GenBank/DDBJ databases">
        <title>Dyella monticola sp. nov. and Dyella psychrodurans sp. nov. isolated from monsoon evergreen broad-leaved forest soil of Dinghu Mountain, China.</title>
        <authorList>
            <person name="Gao Z."/>
            <person name="Qiu L."/>
        </authorList>
    </citation>
    <scope>NUCLEOTIDE SEQUENCE [LARGE SCALE GENOMIC DNA]</scope>
    <source>
        <strain evidence="5 6">4G-K06</strain>
    </source>
</reference>
<protein>
    <submittedName>
        <fullName evidence="5">Glycosyltransferase</fullName>
    </submittedName>
</protein>
<evidence type="ECO:0000256" key="3">
    <source>
        <dbReference type="ARBA" id="ARBA00022679"/>
    </source>
</evidence>
<evidence type="ECO:0000313" key="5">
    <source>
        <dbReference type="EMBL" id="RDS84525.1"/>
    </source>
</evidence>
<dbReference type="SUPFAM" id="SSF53448">
    <property type="entry name" value="Nucleotide-diphospho-sugar transferases"/>
    <property type="match status" value="1"/>
</dbReference>
<sequence length="311" mass="34701">MTEFISVVIPTYRNWTGAYTLAEALGRQVLPAETELDVVIVDDGSGEIPPETVKDLKYVQLLQLEKNIGRAGARNAGSRASKGQYLFFIDCDCLPSDNKFLASHMHALRHNAVGSTGHVLGVGGGFWDKYQRLASLRRQKQHRQGHVWVGSTQNLAVARSAFEQAGEFNASYRHYGFEDREFLIRLSSIGAIAWPLEASVLHNDAVHLTSIVEKMIQAAALSARTFSSHHMKEYRTLGYARIDARLHTWLYLPARLLAPFIKPAARMLDNTLPRLPFFLAYSLVKLITAGAFLYGSTLEQTDNGDEQQARP</sequence>
<dbReference type="Gene3D" id="3.90.550.10">
    <property type="entry name" value="Spore Coat Polysaccharide Biosynthesis Protein SpsA, Chain A"/>
    <property type="match status" value="1"/>
</dbReference>
<dbReference type="OrthoDB" id="9801954at2"/>
<evidence type="ECO:0000256" key="2">
    <source>
        <dbReference type="ARBA" id="ARBA00022676"/>
    </source>
</evidence>